<feature type="transmembrane region" description="Helical" evidence="2">
    <location>
        <begin position="7"/>
        <end position="25"/>
    </location>
</feature>
<proteinExistence type="predicted"/>
<sequence length="188" mass="19494">MTRIEKLTIAVTVVVLGIGSMALMWTNRQAGQPTRDDGAVTTTPAQPVTTTRTEAPPVAPPRPAMPAPIPAAVTAPREDTSGGVAPQAAVAPVAQAAAPPSDGVQPTEDERAQRREQRNQAVRSLQAIEAQLATGNTDGVDEVLSNTGEQLDEPARGAVSAARVALENKDLTLARAEVMRAIAASPVR</sequence>
<gene>
    <name evidence="3" type="ORF">DI536_08375</name>
</gene>
<keyword evidence="2" id="KW-0812">Transmembrane</keyword>
<feature type="compositionally biased region" description="Pro residues" evidence="1">
    <location>
        <begin position="57"/>
        <end position="69"/>
    </location>
</feature>
<dbReference type="Proteomes" id="UP000249061">
    <property type="component" value="Unassembled WGS sequence"/>
</dbReference>
<reference evidence="3 4" key="1">
    <citation type="submission" date="2017-08" db="EMBL/GenBank/DDBJ databases">
        <title>Infants hospitalized years apart are colonized by the same room-sourced microbial strains.</title>
        <authorList>
            <person name="Brooks B."/>
            <person name="Olm M.R."/>
            <person name="Firek B.A."/>
            <person name="Baker R."/>
            <person name="Thomas B.C."/>
            <person name="Morowitz M.J."/>
            <person name="Banfield J.F."/>
        </authorList>
    </citation>
    <scope>NUCLEOTIDE SEQUENCE [LARGE SCALE GENOMIC DNA]</scope>
    <source>
        <strain evidence="3">S2_003_000_R2_14</strain>
    </source>
</reference>
<feature type="compositionally biased region" description="Low complexity" evidence="1">
    <location>
        <begin position="39"/>
        <end position="56"/>
    </location>
</feature>
<evidence type="ECO:0000256" key="1">
    <source>
        <dbReference type="SAM" id="MobiDB-lite"/>
    </source>
</evidence>
<protein>
    <submittedName>
        <fullName evidence="3">Uncharacterized protein</fullName>
    </submittedName>
</protein>
<keyword evidence="2" id="KW-1133">Transmembrane helix</keyword>
<dbReference type="EMBL" id="QFQP01000005">
    <property type="protein sequence ID" value="PZR15455.1"/>
    <property type="molecule type" value="Genomic_DNA"/>
</dbReference>
<feature type="region of interest" description="Disordered" evidence="1">
    <location>
        <begin position="30"/>
        <end position="116"/>
    </location>
</feature>
<organism evidence="3 4">
    <name type="scientific">Archangium gephyra</name>
    <dbReference type="NCBI Taxonomy" id="48"/>
    <lineage>
        <taxon>Bacteria</taxon>
        <taxon>Pseudomonadati</taxon>
        <taxon>Myxococcota</taxon>
        <taxon>Myxococcia</taxon>
        <taxon>Myxococcales</taxon>
        <taxon>Cystobacterineae</taxon>
        <taxon>Archangiaceae</taxon>
        <taxon>Archangium</taxon>
    </lineage>
</organism>
<evidence type="ECO:0000313" key="3">
    <source>
        <dbReference type="EMBL" id="PZR15455.1"/>
    </source>
</evidence>
<evidence type="ECO:0000256" key="2">
    <source>
        <dbReference type="SAM" id="Phobius"/>
    </source>
</evidence>
<accession>A0A2W5TVN2</accession>
<comment type="caution">
    <text evidence="3">The sequence shown here is derived from an EMBL/GenBank/DDBJ whole genome shotgun (WGS) entry which is preliminary data.</text>
</comment>
<keyword evidence="2" id="KW-0472">Membrane</keyword>
<name>A0A2W5TVN2_9BACT</name>
<evidence type="ECO:0000313" key="4">
    <source>
        <dbReference type="Proteomes" id="UP000249061"/>
    </source>
</evidence>
<dbReference type="AlphaFoldDB" id="A0A2W5TVN2"/>
<feature type="compositionally biased region" description="Low complexity" evidence="1">
    <location>
        <begin position="84"/>
        <end position="100"/>
    </location>
</feature>